<dbReference type="Proteomes" id="UP000654471">
    <property type="component" value="Unassembled WGS sequence"/>
</dbReference>
<protein>
    <submittedName>
        <fullName evidence="1">Uncharacterized protein</fullName>
    </submittedName>
</protein>
<comment type="caution">
    <text evidence="1">The sequence shown here is derived from an EMBL/GenBank/DDBJ whole genome shotgun (WGS) entry which is preliminary data.</text>
</comment>
<name>A0ABQ2VP21_9ACTN</name>
<keyword evidence="2" id="KW-1185">Reference proteome</keyword>
<reference evidence="2" key="1">
    <citation type="journal article" date="2019" name="Int. J. Syst. Evol. Microbiol.">
        <title>The Global Catalogue of Microorganisms (GCM) 10K type strain sequencing project: providing services to taxonomists for standard genome sequencing and annotation.</title>
        <authorList>
            <consortium name="The Broad Institute Genomics Platform"/>
            <consortium name="The Broad Institute Genome Sequencing Center for Infectious Disease"/>
            <person name="Wu L."/>
            <person name="Ma J."/>
        </authorList>
    </citation>
    <scope>NUCLEOTIDE SEQUENCE [LARGE SCALE GENOMIC DNA]</scope>
    <source>
        <strain evidence="2">JCM 3399</strain>
    </source>
</reference>
<accession>A0ABQ2VP21</accession>
<gene>
    <name evidence="1" type="ORF">GCM10010211_77430</name>
</gene>
<sequence length="101" mass="10790">MGRRRFCRIPPASPVPRPTTLIKLVRHSGGQAVASSTRVAGKASGGQLVSGRRCRALSAEMRARNRLASAWDLSADSSLPVTETHVRTRTDIGTTTATFTS</sequence>
<dbReference type="EMBL" id="BMRP01000060">
    <property type="protein sequence ID" value="GGU98610.1"/>
    <property type="molecule type" value="Genomic_DNA"/>
</dbReference>
<evidence type="ECO:0000313" key="2">
    <source>
        <dbReference type="Proteomes" id="UP000654471"/>
    </source>
</evidence>
<organism evidence="1 2">
    <name type="scientific">Streptomyces albospinus</name>
    <dbReference type="NCBI Taxonomy" id="285515"/>
    <lineage>
        <taxon>Bacteria</taxon>
        <taxon>Bacillati</taxon>
        <taxon>Actinomycetota</taxon>
        <taxon>Actinomycetes</taxon>
        <taxon>Kitasatosporales</taxon>
        <taxon>Streptomycetaceae</taxon>
        <taxon>Streptomyces</taxon>
    </lineage>
</organism>
<evidence type="ECO:0000313" key="1">
    <source>
        <dbReference type="EMBL" id="GGU98610.1"/>
    </source>
</evidence>
<proteinExistence type="predicted"/>